<organism evidence="3 4">
    <name type="scientific">Podospora australis</name>
    <dbReference type="NCBI Taxonomy" id="1536484"/>
    <lineage>
        <taxon>Eukaryota</taxon>
        <taxon>Fungi</taxon>
        <taxon>Dikarya</taxon>
        <taxon>Ascomycota</taxon>
        <taxon>Pezizomycotina</taxon>
        <taxon>Sordariomycetes</taxon>
        <taxon>Sordariomycetidae</taxon>
        <taxon>Sordariales</taxon>
        <taxon>Podosporaceae</taxon>
        <taxon>Podospora</taxon>
    </lineage>
</organism>
<dbReference type="Gene3D" id="2.160.20.10">
    <property type="entry name" value="Single-stranded right-handed beta-helix, Pectin lyase-like"/>
    <property type="match status" value="2"/>
</dbReference>
<dbReference type="PANTHER" id="PTHR33928:SF2">
    <property type="entry name" value="PECTATE LYASE SUPERFAMILY PROTEIN DOMAIN-CONTAINING PROTEIN-RELATED"/>
    <property type="match status" value="1"/>
</dbReference>
<feature type="signal peptide" evidence="1">
    <location>
        <begin position="1"/>
        <end position="21"/>
    </location>
</feature>
<dbReference type="Proteomes" id="UP001302126">
    <property type="component" value="Unassembled WGS sequence"/>
</dbReference>
<dbReference type="InterPro" id="IPR039279">
    <property type="entry name" value="QRT3-like"/>
</dbReference>
<sequence>MLRLSLKSLVTLSALILGAIAVPAPHDGVAADISPAVEKRSSIFPRQVLEERQTGPGCPPKPPGCSDFWLEKIRKQGIAPYAPATNYRVFRNVKDYGARGDGVTDDTAAINRAIAEGDRCAPGGCTGSTKTPALIYFPAGTYLVTKPIINYYYTQLIGNPKCRPVIKAAYNFDINPLSGGGPWVLDTNQYQDGGKLAWAAQNTFWRQIANLVFDLTAVPGPVSIAAIHYPTSQATSLSNVEIRLSQEANNFHEGIFMEEGSGGYVGDLTVIGGRHGLVLGNQQFTFRNINISKAKIGIKQLWSWGWTYVGVTIEDCEIGFDFTANNGTHVDVRSITIIDSKIRNTPVGIDYAWPSPNQPPLGNSFVFENVDLDTVPVAIRGPNGVVLPGTTPANPTRTIPAWVRGNGYVNVTGPELYQGSITPNTRPASLINAAGDYVTYSKPYYESATLNDFLTARQYGARGNNRADDTDALNRLFAAAAARNKIVYLNAGMYRVTRTIRIPPGSRIFGDSSFPVIVSSGRYFDNALDPKPVVQIGRPGERGRIEWSNTIVSTRGKQTGAILIQYNLRAPYGTDVKPAGMWDVHVRVGGFAGSDLQLAQCPKTPGTTVTRENLNRNCIAAFLSWHITAGASGLYQENNWVWVADHDIEEPANNEQITVYAGRGLLLEDTDGPHWLYATSVEHHQLYEYNLHNVSNIFLGQLQTETAYYQPNPDTRLPYPPNPRYHDPRLLAPGQSGIGLWIEDSRDVFVYGAGLYSFFINYDNNCAQVGPQPRCQDRIFQVIDSRVTVYNLVTVGTESMITYERQDTAFYRDNFNGFVSTVALFDALPAP</sequence>
<evidence type="ECO:0000313" key="3">
    <source>
        <dbReference type="EMBL" id="KAK4184643.1"/>
    </source>
</evidence>
<dbReference type="InterPro" id="IPR024535">
    <property type="entry name" value="RHGA/B-epi-like_pectate_lyase"/>
</dbReference>
<dbReference type="InterPro" id="IPR012334">
    <property type="entry name" value="Pectin_lyas_fold"/>
</dbReference>
<reference evidence="3" key="1">
    <citation type="journal article" date="2023" name="Mol. Phylogenet. Evol.">
        <title>Genome-scale phylogeny and comparative genomics of the fungal order Sordariales.</title>
        <authorList>
            <person name="Hensen N."/>
            <person name="Bonometti L."/>
            <person name="Westerberg I."/>
            <person name="Brannstrom I.O."/>
            <person name="Guillou S."/>
            <person name="Cros-Aarteil S."/>
            <person name="Calhoun S."/>
            <person name="Haridas S."/>
            <person name="Kuo A."/>
            <person name="Mondo S."/>
            <person name="Pangilinan J."/>
            <person name="Riley R."/>
            <person name="LaButti K."/>
            <person name="Andreopoulos B."/>
            <person name="Lipzen A."/>
            <person name="Chen C."/>
            <person name="Yan M."/>
            <person name="Daum C."/>
            <person name="Ng V."/>
            <person name="Clum A."/>
            <person name="Steindorff A."/>
            <person name="Ohm R.A."/>
            <person name="Martin F."/>
            <person name="Silar P."/>
            <person name="Natvig D.O."/>
            <person name="Lalanne C."/>
            <person name="Gautier V."/>
            <person name="Ament-Velasquez S.L."/>
            <person name="Kruys A."/>
            <person name="Hutchinson M.I."/>
            <person name="Powell A.J."/>
            <person name="Barry K."/>
            <person name="Miller A.N."/>
            <person name="Grigoriev I.V."/>
            <person name="Debuchy R."/>
            <person name="Gladieux P."/>
            <person name="Hiltunen Thoren M."/>
            <person name="Johannesson H."/>
        </authorList>
    </citation>
    <scope>NUCLEOTIDE SEQUENCE</scope>
    <source>
        <strain evidence="3">PSN309</strain>
    </source>
</reference>
<dbReference type="EMBL" id="MU864480">
    <property type="protein sequence ID" value="KAK4184643.1"/>
    <property type="molecule type" value="Genomic_DNA"/>
</dbReference>
<keyword evidence="4" id="KW-1185">Reference proteome</keyword>
<accession>A0AAN7AEW3</accession>
<dbReference type="AlphaFoldDB" id="A0AAN7AEW3"/>
<feature type="domain" description="Rhamnogalacturonase A/B/Epimerase-like pectate lyase" evidence="2">
    <location>
        <begin position="456"/>
        <end position="523"/>
    </location>
</feature>
<dbReference type="GO" id="GO:0004650">
    <property type="term" value="F:polygalacturonase activity"/>
    <property type="evidence" value="ECO:0007669"/>
    <property type="project" value="InterPro"/>
</dbReference>
<gene>
    <name evidence="3" type="ORF">QBC35DRAFT_466293</name>
</gene>
<reference evidence="3" key="2">
    <citation type="submission" date="2023-05" db="EMBL/GenBank/DDBJ databases">
        <authorList>
            <consortium name="Lawrence Berkeley National Laboratory"/>
            <person name="Steindorff A."/>
            <person name="Hensen N."/>
            <person name="Bonometti L."/>
            <person name="Westerberg I."/>
            <person name="Brannstrom I.O."/>
            <person name="Guillou S."/>
            <person name="Cros-Aarteil S."/>
            <person name="Calhoun S."/>
            <person name="Haridas S."/>
            <person name="Kuo A."/>
            <person name="Mondo S."/>
            <person name="Pangilinan J."/>
            <person name="Riley R."/>
            <person name="Labutti K."/>
            <person name="Andreopoulos B."/>
            <person name="Lipzen A."/>
            <person name="Chen C."/>
            <person name="Yanf M."/>
            <person name="Daum C."/>
            <person name="Ng V."/>
            <person name="Clum A."/>
            <person name="Ohm R."/>
            <person name="Martin F."/>
            <person name="Silar P."/>
            <person name="Natvig D."/>
            <person name="Lalanne C."/>
            <person name="Gautier V."/>
            <person name="Ament-Velasquez S.L."/>
            <person name="Kruys A."/>
            <person name="Hutchinson M.I."/>
            <person name="Powell A.J."/>
            <person name="Barry K."/>
            <person name="Miller A.N."/>
            <person name="Grigoriev I.V."/>
            <person name="Debuchy R."/>
            <person name="Gladieux P."/>
            <person name="Thoren M.H."/>
            <person name="Johannesson H."/>
        </authorList>
    </citation>
    <scope>NUCLEOTIDE SEQUENCE</scope>
    <source>
        <strain evidence="3">PSN309</strain>
    </source>
</reference>
<feature type="chain" id="PRO_5043025113" evidence="1">
    <location>
        <begin position="22"/>
        <end position="831"/>
    </location>
</feature>
<dbReference type="Pfam" id="PF12708">
    <property type="entry name" value="Pect-lyase_RHGA_epim"/>
    <property type="match status" value="2"/>
</dbReference>
<feature type="domain" description="Rhamnogalacturonase A/B/Epimerase-like pectate lyase" evidence="2">
    <location>
        <begin position="90"/>
        <end position="321"/>
    </location>
</feature>
<dbReference type="CDD" id="cd23668">
    <property type="entry name" value="GH55_beta13glucanase-like"/>
    <property type="match status" value="1"/>
</dbReference>
<dbReference type="InterPro" id="IPR011050">
    <property type="entry name" value="Pectin_lyase_fold/virulence"/>
</dbReference>
<keyword evidence="3" id="KW-0456">Lyase</keyword>
<evidence type="ECO:0000256" key="1">
    <source>
        <dbReference type="SAM" id="SignalP"/>
    </source>
</evidence>
<keyword evidence="1" id="KW-0732">Signal</keyword>
<evidence type="ECO:0000313" key="4">
    <source>
        <dbReference type="Proteomes" id="UP001302126"/>
    </source>
</evidence>
<evidence type="ECO:0000259" key="2">
    <source>
        <dbReference type="Pfam" id="PF12708"/>
    </source>
</evidence>
<protein>
    <submittedName>
        <fullName evidence="3">Pectate lyase superfamily protein-domain-containing protein</fullName>
    </submittedName>
</protein>
<comment type="caution">
    <text evidence="3">The sequence shown here is derived from an EMBL/GenBank/DDBJ whole genome shotgun (WGS) entry which is preliminary data.</text>
</comment>
<proteinExistence type="predicted"/>
<dbReference type="SUPFAM" id="SSF51126">
    <property type="entry name" value="Pectin lyase-like"/>
    <property type="match status" value="2"/>
</dbReference>
<dbReference type="GO" id="GO:0016829">
    <property type="term" value="F:lyase activity"/>
    <property type="evidence" value="ECO:0007669"/>
    <property type="project" value="UniProtKB-KW"/>
</dbReference>
<dbReference type="PANTHER" id="PTHR33928">
    <property type="entry name" value="POLYGALACTURONASE QRT3"/>
    <property type="match status" value="1"/>
</dbReference>
<name>A0AAN7AEW3_9PEZI</name>